<organism evidence="1 2">
    <name type="scientific">Symplocastrum torsivum CPER-KK1</name>
    <dbReference type="NCBI Taxonomy" id="450513"/>
    <lineage>
        <taxon>Bacteria</taxon>
        <taxon>Bacillati</taxon>
        <taxon>Cyanobacteriota</taxon>
        <taxon>Cyanophyceae</taxon>
        <taxon>Oscillatoriophycideae</taxon>
        <taxon>Oscillatoriales</taxon>
        <taxon>Microcoleaceae</taxon>
        <taxon>Symplocastrum</taxon>
    </lineage>
</organism>
<evidence type="ECO:0000313" key="1">
    <source>
        <dbReference type="EMBL" id="MBW4549292.1"/>
    </source>
</evidence>
<dbReference type="EMBL" id="JAHHIF010000090">
    <property type="protein sequence ID" value="MBW4549292.1"/>
    <property type="molecule type" value="Genomic_DNA"/>
</dbReference>
<proteinExistence type="predicted"/>
<gene>
    <name evidence="1" type="ORF">KME25_33525</name>
</gene>
<protein>
    <submittedName>
        <fullName evidence="1">Uncharacterized protein</fullName>
    </submittedName>
</protein>
<name>A0A951PSV1_9CYAN</name>
<accession>A0A951PSV1</accession>
<dbReference type="Proteomes" id="UP000753908">
    <property type="component" value="Unassembled WGS sequence"/>
</dbReference>
<sequence length="194" mass="22368">MYRAEASWLQYSLLSETQHLPELTFTSKALYKPLAEKAKNFYDLASEVFLRLDTQKQEEISSHAVWMTLCETEICETILKNSGFIDTAKPIGKAKLSQENNEYYTTLEQVSKLQFGYTPQQTPINALESTAAFIAQDDIEFRQKHYTKYLKAQKSYFDKMRRSPLLVSFLNAEGNLEVMGRGKDTRKSKGFCKD</sequence>
<reference evidence="1" key="2">
    <citation type="journal article" date="2022" name="Microbiol. Resour. Announc.">
        <title>Metagenome Sequencing to Explore Phylogenomics of Terrestrial Cyanobacteria.</title>
        <authorList>
            <person name="Ward R.D."/>
            <person name="Stajich J.E."/>
            <person name="Johansen J.R."/>
            <person name="Huntemann M."/>
            <person name="Clum A."/>
            <person name="Foster B."/>
            <person name="Foster B."/>
            <person name="Roux S."/>
            <person name="Palaniappan K."/>
            <person name="Varghese N."/>
            <person name="Mukherjee S."/>
            <person name="Reddy T.B.K."/>
            <person name="Daum C."/>
            <person name="Copeland A."/>
            <person name="Chen I.A."/>
            <person name="Ivanova N.N."/>
            <person name="Kyrpides N.C."/>
            <person name="Shapiro N."/>
            <person name="Eloe-Fadrosh E.A."/>
            <person name="Pietrasiak N."/>
        </authorList>
    </citation>
    <scope>NUCLEOTIDE SEQUENCE</scope>
    <source>
        <strain evidence="1">CPER-KK1</strain>
    </source>
</reference>
<reference evidence="1" key="1">
    <citation type="submission" date="2021-05" db="EMBL/GenBank/DDBJ databases">
        <authorList>
            <person name="Pietrasiak N."/>
            <person name="Ward R."/>
            <person name="Stajich J.E."/>
            <person name="Kurbessoian T."/>
        </authorList>
    </citation>
    <scope>NUCLEOTIDE SEQUENCE</scope>
    <source>
        <strain evidence="1">CPER-KK1</strain>
    </source>
</reference>
<comment type="caution">
    <text evidence="1">The sequence shown here is derived from an EMBL/GenBank/DDBJ whole genome shotgun (WGS) entry which is preliminary data.</text>
</comment>
<evidence type="ECO:0000313" key="2">
    <source>
        <dbReference type="Proteomes" id="UP000753908"/>
    </source>
</evidence>
<dbReference type="AlphaFoldDB" id="A0A951PSV1"/>